<evidence type="ECO:0000256" key="2">
    <source>
        <dbReference type="ARBA" id="ARBA00004651"/>
    </source>
</evidence>
<feature type="domain" description="Peptidase M50" evidence="14">
    <location>
        <begin position="127"/>
        <end position="160"/>
    </location>
</feature>
<gene>
    <name evidence="15" type="ORF">A3I18_02320</name>
</gene>
<evidence type="ECO:0000259" key="14">
    <source>
        <dbReference type="Pfam" id="PF02163"/>
    </source>
</evidence>
<evidence type="ECO:0000256" key="6">
    <source>
        <dbReference type="ARBA" id="ARBA00022692"/>
    </source>
</evidence>
<dbReference type="AlphaFoldDB" id="A0A1F5EQM2"/>
<feature type="transmembrane region" description="Helical" evidence="13">
    <location>
        <begin position="121"/>
        <end position="141"/>
    </location>
</feature>
<keyword evidence="5" id="KW-0645">Protease</keyword>
<comment type="similarity">
    <text evidence="3">Belongs to the peptidase M50B family.</text>
</comment>
<dbReference type="GO" id="GO:0046872">
    <property type="term" value="F:metal ion binding"/>
    <property type="evidence" value="ECO:0007669"/>
    <property type="project" value="UniProtKB-KW"/>
</dbReference>
<dbReference type="InterPro" id="IPR044537">
    <property type="entry name" value="Rip2-like"/>
</dbReference>
<dbReference type="GO" id="GO:0006508">
    <property type="term" value="P:proteolysis"/>
    <property type="evidence" value="ECO:0007669"/>
    <property type="project" value="UniProtKB-KW"/>
</dbReference>
<evidence type="ECO:0000256" key="10">
    <source>
        <dbReference type="ARBA" id="ARBA00022989"/>
    </source>
</evidence>
<comment type="caution">
    <text evidence="15">The sequence shown here is derived from an EMBL/GenBank/DDBJ whole genome shotgun (WGS) entry which is preliminary data.</text>
</comment>
<dbReference type="PANTHER" id="PTHR35864:SF1">
    <property type="entry name" value="ZINC METALLOPROTEASE YWHC-RELATED"/>
    <property type="match status" value="1"/>
</dbReference>
<dbReference type="PANTHER" id="PTHR35864">
    <property type="entry name" value="ZINC METALLOPROTEASE MJ0611-RELATED"/>
    <property type="match status" value="1"/>
</dbReference>
<dbReference type="GO" id="GO:0008237">
    <property type="term" value="F:metallopeptidase activity"/>
    <property type="evidence" value="ECO:0007669"/>
    <property type="project" value="UniProtKB-KW"/>
</dbReference>
<comment type="cofactor">
    <cofactor evidence="1">
        <name>Zn(2+)</name>
        <dbReference type="ChEBI" id="CHEBI:29105"/>
    </cofactor>
</comment>
<protein>
    <recommendedName>
        <fullName evidence="14">Peptidase M50 domain-containing protein</fullName>
    </recommendedName>
</protein>
<evidence type="ECO:0000256" key="9">
    <source>
        <dbReference type="ARBA" id="ARBA00022833"/>
    </source>
</evidence>
<keyword evidence="7" id="KW-0479">Metal-binding</keyword>
<dbReference type="EMBL" id="MFAD01000039">
    <property type="protein sequence ID" value="OGD69703.1"/>
    <property type="molecule type" value="Genomic_DNA"/>
</dbReference>
<feature type="transmembrane region" description="Helical" evidence="13">
    <location>
        <begin position="6"/>
        <end position="30"/>
    </location>
</feature>
<evidence type="ECO:0000256" key="5">
    <source>
        <dbReference type="ARBA" id="ARBA00022670"/>
    </source>
</evidence>
<dbReference type="InterPro" id="IPR052348">
    <property type="entry name" value="Metallopeptidase_M50B"/>
</dbReference>
<sequence>MELDFIFSIIILIMSVVIHEVSHGYMAYAFGDPTAKIAKRLTLNPFSHLDLVGSIIVPMIMFISNTGFIFGWAKPVPYNPYNLRNARWGEPLVALAGPLSNFMVAIVFGLLIRLGLLGGTLMYAGSMIVLVNLVLGIFNLIPIPPLDGSKVLFGFFPYQLVKIRNFLEANWFWILLIFVFFLWKFVTPLVAIAFSLLTGLSL</sequence>
<dbReference type="CDD" id="cd06158">
    <property type="entry name" value="S2P-M50_like_1"/>
    <property type="match status" value="1"/>
</dbReference>
<feature type="transmembrane region" description="Helical" evidence="13">
    <location>
        <begin position="51"/>
        <end position="72"/>
    </location>
</feature>
<dbReference type="InterPro" id="IPR008915">
    <property type="entry name" value="Peptidase_M50"/>
</dbReference>
<feature type="transmembrane region" description="Helical" evidence="13">
    <location>
        <begin position="92"/>
        <end position="114"/>
    </location>
</feature>
<name>A0A1F5EQM2_9BACT</name>
<evidence type="ECO:0000313" key="15">
    <source>
        <dbReference type="EMBL" id="OGD69703.1"/>
    </source>
</evidence>
<keyword evidence="9" id="KW-0862">Zinc</keyword>
<proteinExistence type="inferred from homology"/>
<keyword evidence="8" id="KW-0378">Hydrolase</keyword>
<keyword evidence="6 13" id="KW-0812">Transmembrane</keyword>
<evidence type="ECO:0000313" key="16">
    <source>
        <dbReference type="Proteomes" id="UP000186545"/>
    </source>
</evidence>
<evidence type="ECO:0000256" key="12">
    <source>
        <dbReference type="ARBA" id="ARBA00023136"/>
    </source>
</evidence>
<evidence type="ECO:0000256" key="7">
    <source>
        <dbReference type="ARBA" id="ARBA00022723"/>
    </source>
</evidence>
<dbReference type="Proteomes" id="UP000186545">
    <property type="component" value="Unassembled WGS sequence"/>
</dbReference>
<keyword evidence="4" id="KW-1003">Cell membrane</keyword>
<reference evidence="15 16" key="1">
    <citation type="journal article" date="2016" name="Nat. Commun.">
        <title>Thousands of microbial genomes shed light on interconnected biogeochemical processes in an aquifer system.</title>
        <authorList>
            <person name="Anantharaman K."/>
            <person name="Brown C.T."/>
            <person name="Hug L.A."/>
            <person name="Sharon I."/>
            <person name="Castelle C.J."/>
            <person name="Probst A.J."/>
            <person name="Thomas B.C."/>
            <person name="Singh A."/>
            <person name="Wilkins M.J."/>
            <person name="Karaoz U."/>
            <person name="Brodie E.L."/>
            <person name="Williams K.H."/>
            <person name="Hubbard S.S."/>
            <person name="Banfield J.F."/>
        </authorList>
    </citation>
    <scope>NUCLEOTIDE SEQUENCE [LARGE SCALE GENOMIC DNA]</scope>
</reference>
<evidence type="ECO:0000256" key="13">
    <source>
        <dbReference type="SAM" id="Phobius"/>
    </source>
</evidence>
<evidence type="ECO:0000256" key="8">
    <source>
        <dbReference type="ARBA" id="ARBA00022801"/>
    </source>
</evidence>
<feature type="transmembrane region" description="Helical" evidence="13">
    <location>
        <begin position="171"/>
        <end position="197"/>
    </location>
</feature>
<keyword evidence="11" id="KW-0482">Metalloprotease</keyword>
<dbReference type="Pfam" id="PF02163">
    <property type="entry name" value="Peptidase_M50"/>
    <property type="match status" value="1"/>
</dbReference>
<accession>A0A1F5EQM2</accession>
<organism evidence="15 16">
    <name type="scientific">Candidatus Campbellbacteria bacterium RIFCSPLOWO2_02_FULL_35_11</name>
    <dbReference type="NCBI Taxonomy" id="1797581"/>
    <lineage>
        <taxon>Bacteria</taxon>
        <taxon>Candidatus Campbelliibacteriota</taxon>
    </lineage>
</organism>
<evidence type="ECO:0000256" key="1">
    <source>
        <dbReference type="ARBA" id="ARBA00001947"/>
    </source>
</evidence>
<evidence type="ECO:0000256" key="3">
    <source>
        <dbReference type="ARBA" id="ARBA00007931"/>
    </source>
</evidence>
<dbReference type="GO" id="GO:0005886">
    <property type="term" value="C:plasma membrane"/>
    <property type="evidence" value="ECO:0007669"/>
    <property type="project" value="UniProtKB-SubCell"/>
</dbReference>
<comment type="subcellular location">
    <subcellularLocation>
        <location evidence="2">Cell membrane</location>
        <topology evidence="2">Multi-pass membrane protein</topology>
    </subcellularLocation>
</comment>
<keyword evidence="10 13" id="KW-1133">Transmembrane helix</keyword>
<evidence type="ECO:0000256" key="11">
    <source>
        <dbReference type="ARBA" id="ARBA00023049"/>
    </source>
</evidence>
<evidence type="ECO:0000256" key="4">
    <source>
        <dbReference type="ARBA" id="ARBA00022475"/>
    </source>
</evidence>
<keyword evidence="12 13" id="KW-0472">Membrane</keyword>